<comment type="caution">
    <text evidence="1">The sequence shown here is derived from an EMBL/GenBank/DDBJ whole genome shotgun (WGS) entry which is preliminary data.</text>
</comment>
<accession>A0ABW6ML43</accession>
<evidence type="ECO:0000313" key="1">
    <source>
        <dbReference type="EMBL" id="MFE9606786.1"/>
    </source>
</evidence>
<proteinExistence type="predicted"/>
<organism evidence="1 2">
    <name type="scientific">Streptomyces hokutonensis</name>
    <dbReference type="NCBI Taxonomy" id="1306990"/>
    <lineage>
        <taxon>Bacteria</taxon>
        <taxon>Bacillati</taxon>
        <taxon>Actinomycetota</taxon>
        <taxon>Actinomycetes</taxon>
        <taxon>Kitasatosporales</taxon>
        <taxon>Streptomycetaceae</taxon>
        <taxon>Streptomyces</taxon>
    </lineage>
</organism>
<name>A0ABW6ML43_9ACTN</name>
<reference evidence="1 2" key="1">
    <citation type="submission" date="2024-10" db="EMBL/GenBank/DDBJ databases">
        <title>The Natural Products Discovery Center: Release of the First 8490 Sequenced Strains for Exploring Actinobacteria Biosynthetic Diversity.</title>
        <authorList>
            <person name="Kalkreuter E."/>
            <person name="Kautsar S.A."/>
            <person name="Yang D."/>
            <person name="Bader C.D."/>
            <person name="Teijaro C.N."/>
            <person name="Fluegel L."/>
            <person name="Davis C.M."/>
            <person name="Simpson J.R."/>
            <person name="Lauterbach L."/>
            <person name="Steele A.D."/>
            <person name="Gui C."/>
            <person name="Meng S."/>
            <person name="Li G."/>
            <person name="Viehrig K."/>
            <person name="Ye F."/>
            <person name="Su P."/>
            <person name="Kiefer A.F."/>
            <person name="Nichols A."/>
            <person name="Cepeda A.J."/>
            <person name="Yan W."/>
            <person name="Fan B."/>
            <person name="Jiang Y."/>
            <person name="Adhikari A."/>
            <person name="Zheng C.-J."/>
            <person name="Schuster L."/>
            <person name="Cowan T.M."/>
            <person name="Smanski M.J."/>
            <person name="Chevrette M.G."/>
            <person name="De Carvalho L.P.S."/>
            <person name="Shen B."/>
        </authorList>
    </citation>
    <scope>NUCLEOTIDE SEQUENCE [LARGE SCALE GENOMIC DNA]</scope>
    <source>
        <strain evidence="1 2">NPDC006488</strain>
    </source>
</reference>
<dbReference type="RefSeq" id="WP_388115546.1">
    <property type="nucleotide sequence ID" value="NZ_JBIAHM010000035.1"/>
</dbReference>
<protein>
    <submittedName>
        <fullName evidence="1">Uncharacterized protein</fullName>
    </submittedName>
</protein>
<dbReference type="Proteomes" id="UP001601303">
    <property type="component" value="Unassembled WGS sequence"/>
</dbReference>
<keyword evidence="2" id="KW-1185">Reference proteome</keyword>
<dbReference type="EMBL" id="JBIAHM010000035">
    <property type="protein sequence ID" value="MFE9606786.1"/>
    <property type="molecule type" value="Genomic_DNA"/>
</dbReference>
<gene>
    <name evidence="1" type="ORF">ACFYNQ_50645</name>
</gene>
<sequence length="75" mass="7594">MVAYDVPCDGQAWTGAAVVARAGQGRGDRGDGVPPAVVQELAENAGQLAAAAHAMPWRTRRAGIGAATLASRPEP</sequence>
<evidence type="ECO:0000313" key="2">
    <source>
        <dbReference type="Proteomes" id="UP001601303"/>
    </source>
</evidence>